<evidence type="ECO:0000259" key="3">
    <source>
        <dbReference type="Pfam" id="PF16900"/>
    </source>
</evidence>
<organism evidence="4 5">
    <name type="scientific">Lactuca virosa</name>
    <dbReference type="NCBI Taxonomy" id="75947"/>
    <lineage>
        <taxon>Eukaryota</taxon>
        <taxon>Viridiplantae</taxon>
        <taxon>Streptophyta</taxon>
        <taxon>Embryophyta</taxon>
        <taxon>Tracheophyta</taxon>
        <taxon>Spermatophyta</taxon>
        <taxon>Magnoliopsida</taxon>
        <taxon>eudicotyledons</taxon>
        <taxon>Gunneridae</taxon>
        <taxon>Pentapetalae</taxon>
        <taxon>asterids</taxon>
        <taxon>campanulids</taxon>
        <taxon>Asterales</taxon>
        <taxon>Asteraceae</taxon>
        <taxon>Cichorioideae</taxon>
        <taxon>Cichorieae</taxon>
        <taxon>Lactucinae</taxon>
        <taxon>Lactuca</taxon>
    </lineage>
</organism>
<dbReference type="Gene3D" id="2.40.50.140">
    <property type="entry name" value="Nucleic acid-binding proteins"/>
    <property type="match status" value="3"/>
</dbReference>
<comment type="caution">
    <text evidence="4">The sequence shown here is derived from an EMBL/GenBank/DDBJ whole genome shotgun (WGS) entry which is preliminary data.</text>
</comment>
<feature type="region of interest" description="Disordered" evidence="2">
    <location>
        <begin position="424"/>
        <end position="476"/>
    </location>
</feature>
<reference evidence="4 5" key="1">
    <citation type="submission" date="2022-01" db="EMBL/GenBank/DDBJ databases">
        <authorList>
            <person name="Xiong W."/>
            <person name="Schranz E."/>
        </authorList>
    </citation>
    <scope>NUCLEOTIDE SEQUENCE [LARGE SCALE GENOMIC DNA]</scope>
</reference>
<dbReference type="InterPro" id="IPR031657">
    <property type="entry name" value="REPA_OB_2"/>
</dbReference>
<feature type="domain" description="Replication protein A OB" evidence="3">
    <location>
        <begin position="134"/>
        <end position="228"/>
    </location>
</feature>
<dbReference type="PANTHER" id="PTHR47165">
    <property type="entry name" value="OS03G0429900 PROTEIN"/>
    <property type="match status" value="1"/>
</dbReference>
<dbReference type="EMBL" id="CAKMRJ010000002">
    <property type="protein sequence ID" value="CAH1417263.1"/>
    <property type="molecule type" value="Genomic_DNA"/>
</dbReference>
<evidence type="ECO:0000256" key="2">
    <source>
        <dbReference type="SAM" id="MobiDB-lite"/>
    </source>
</evidence>
<protein>
    <recommendedName>
        <fullName evidence="3">Replication protein A OB domain-containing protein</fullName>
    </recommendedName>
</protein>
<dbReference type="PANTHER" id="PTHR47165:SF4">
    <property type="entry name" value="OS03G0429900 PROTEIN"/>
    <property type="match status" value="1"/>
</dbReference>
<sequence>MSRDQYNIHDIIPNMKKNWTVLIQVLECGHIQLSREKKKFRRLMFADTQGTRVAALIWSNDLDFYENTFEPYKRYQISNANLIYTEPRFQLDSYEYSWTLSKLTLIEPFQDETPPTLTCKFTFTPFSDLYKYADEEKDLNVRGIVIKCFPSQKMKPGQEPSSKRDVIIVNEEKKLLILTLWNYINENEGNTLDQIVETGPMIFAMRVKVTTFYGQSLSTSSSSAILINPPVTDDLQLKIWYTNSRTGIKELLRKQTYKDTDILLPPPQERDILPIAKAITRMKNGKPTWIKGTLILPRQDRSFTQTGCDNCLKPVVADVKWIITCSACKKQSKVQLMSRAIIEIDDGTSSIAASISTPKIEKFIKLDPNEIKDAEENEQSVQDIIAKSIGSLPLLAYVRSYQTSNQENPITRFVVLKAHRLPDHQNENKQQLQLSNEDETLSTTKPRSPKQTQKRNQTDDGKAKLTETSTAGTSRP</sequence>
<evidence type="ECO:0000313" key="4">
    <source>
        <dbReference type="EMBL" id="CAH1417263.1"/>
    </source>
</evidence>
<dbReference type="Proteomes" id="UP001157418">
    <property type="component" value="Unassembled WGS sequence"/>
</dbReference>
<feature type="compositionally biased region" description="Basic and acidic residues" evidence="2">
    <location>
        <begin position="456"/>
        <end position="465"/>
    </location>
</feature>
<feature type="compositionally biased region" description="Polar residues" evidence="2">
    <location>
        <begin position="428"/>
        <end position="455"/>
    </location>
</feature>
<feature type="compositionally biased region" description="Polar residues" evidence="2">
    <location>
        <begin position="466"/>
        <end position="476"/>
    </location>
</feature>
<keyword evidence="1" id="KW-0238">DNA-binding</keyword>
<gene>
    <name evidence="4" type="ORF">LVIROSA_LOCUS4961</name>
</gene>
<dbReference type="Pfam" id="PF16900">
    <property type="entry name" value="REPA_OB_2"/>
    <property type="match status" value="1"/>
</dbReference>
<dbReference type="GO" id="GO:0003677">
    <property type="term" value="F:DNA binding"/>
    <property type="evidence" value="ECO:0007669"/>
    <property type="project" value="UniProtKB-KW"/>
</dbReference>
<name>A0AAU9LMU6_9ASTR</name>
<dbReference type="SUPFAM" id="SSF50249">
    <property type="entry name" value="Nucleic acid-binding proteins"/>
    <property type="match status" value="3"/>
</dbReference>
<evidence type="ECO:0000256" key="1">
    <source>
        <dbReference type="ARBA" id="ARBA00023125"/>
    </source>
</evidence>
<evidence type="ECO:0000313" key="5">
    <source>
        <dbReference type="Proteomes" id="UP001157418"/>
    </source>
</evidence>
<keyword evidence="5" id="KW-1185">Reference proteome</keyword>
<dbReference type="InterPro" id="IPR012340">
    <property type="entry name" value="NA-bd_OB-fold"/>
</dbReference>
<dbReference type="AlphaFoldDB" id="A0AAU9LMU6"/>
<accession>A0AAU9LMU6</accession>
<proteinExistence type="predicted"/>